<dbReference type="CDD" id="cd10747">
    <property type="entry name" value="DnaJ_C"/>
    <property type="match status" value="1"/>
</dbReference>
<dbReference type="PROSITE" id="PS50076">
    <property type="entry name" value="DNAJ_2"/>
    <property type="match status" value="1"/>
</dbReference>
<dbReference type="SUPFAM" id="SSF46565">
    <property type="entry name" value="Chaperone J-domain"/>
    <property type="match status" value="1"/>
</dbReference>
<evidence type="ECO:0000313" key="4">
    <source>
        <dbReference type="Proteomes" id="UP000234639"/>
    </source>
</evidence>
<dbReference type="SUPFAM" id="SSF49493">
    <property type="entry name" value="HSP40/DnaJ peptide-binding domain"/>
    <property type="match status" value="2"/>
</dbReference>
<dbReference type="AlphaFoldDB" id="A0A2I1N948"/>
<name>A0A2I1N948_9BACT</name>
<dbReference type="PRINTS" id="PR00625">
    <property type="entry name" value="JDOMAIN"/>
</dbReference>
<dbReference type="InterPro" id="IPR036869">
    <property type="entry name" value="J_dom_sf"/>
</dbReference>
<dbReference type="Pfam" id="PF01556">
    <property type="entry name" value="DnaJ_C"/>
    <property type="match status" value="1"/>
</dbReference>
<comment type="caution">
    <text evidence="3">The sequence shown here is derived from an EMBL/GenBank/DDBJ whole genome shotgun (WGS) entry which is preliminary data.</text>
</comment>
<dbReference type="FunFam" id="2.60.260.20:FF:000013">
    <property type="entry name" value="DnaJ subfamily B member 11"/>
    <property type="match status" value="1"/>
</dbReference>
<dbReference type="CDD" id="cd06257">
    <property type="entry name" value="DnaJ"/>
    <property type="match status" value="1"/>
</dbReference>
<dbReference type="PANTHER" id="PTHR43096">
    <property type="entry name" value="DNAJ HOMOLOG 1, MITOCHONDRIAL-RELATED"/>
    <property type="match status" value="1"/>
</dbReference>
<dbReference type="Gene3D" id="2.60.260.20">
    <property type="entry name" value="Urease metallochaperone UreE, N-terminal domain"/>
    <property type="match status" value="2"/>
</dbReference>
<dbReference type="GO" id="GO:0051082">
    <property type="term" value="F:unfolded protein binding"/>
    <property type="evidence" value="ECO:0007669"/>
    <property type="project" value="InterPro"/>
</dbReference>
<dbReference type="Proteomes" id="UP000234639">
    <property type="component" value="Unassembled WGS sequence"/>
</dbReference>
<dbReference type="SMART" id="SM00271">
    <property type="entry name" value="DnaJ"/>
    <property type="match status" value="1"/>
</dbReference>
<keyword evidence="1" id="KW-0143">Chaperone</keyword>
<organism evidence="3 4">
    <name type="scientific">Campylobacter ureolyticus</name>
    <dbReference type="NCBI Taxonomy" id="827"/>
    <lineage>
        <taxon>Bacteria</taxon>
        <taxon>Pseudomonadati</taxon>
        <taxon>Campylobacterota</taxon>
        <taxon>Epsilonproteobacteria</taxon>
        <taxon>Campylobacterales</taxon>
        <taxon>Campylobacteraceae</taxon>
        <taxon>Campylobacter</taxon>
    </lineage>
</organism>
<sequence length="285" mass="31941">MSDSLYETLGVSKDASNEDIKKAYRKLARKYHPDINKDPEAENKFKEINAAYEILSDDEKRRQYDARGDSMFGNQNFSDFARNAENFGDLNDILRNIFGGGFKNADFSGSFGGGFGGFGENLDINARLNLDFDFAINGGEKTININNQSIKIRVPAGVKDGEKLRIRNKGKVSSDGRSVGDIILHLSVTPSSEYEIKDDDLYKEIEIPLKTALFGGKVEISTPKKEVSIKIGKNTKNGQRIRLKGYGIQNRNTKIYGDLYLKVNVLLPDIEKLDKEVVKILEEKL</sequence>
<feature type="domain" description="J" evidence="2">
    <location>
        <begin position="4"/>
        <end position="68"/>
    </location>
</feature>
<dbReference type="GO" id="GO:0042026">
    <property type="term" value="P:protein refolding"/>
    <property type="evidence" value="ECO:0007669"/>
    <property type="project" value="TreeGrafter"/>
</dbReference>
<dbReference type="GO" id="GO:0005737">
    <property type="term" value="C:cytoplasm"/>
    <property type="evidence" value="ECO:0007669"/>
    <property type="project" value="TreeGrafter"/>
</dbReference>
<gene>
    <name evidence="3" type="ORF">CYJ41_07290</name>
</gene>
<evidence type="ECO:0000256" key="1">
    <source>
        <dbReference type="ARBA" id="ARBA00023186"/>
    </source>
</evidence>
<accession>A0A2I1N948</accession>
<proteinExistence type="predicted"/>
<dbReference type="Pfam" id="PF00226">
    <property type="entry name" value="DnaJ"/>
    <property type="match status" value="1"/>
</dbReference>
<reference evidence="3 4" key="1">
    <citation type="submission" date="2017-12" db="EMBL/GenBank/DDBJ databases">
        <title>Phylogenetic diversity of female urinary microbiome.</title>
        <authorList>
            <person name="Thomas-White K."/>
            <person name="Wolfe A.J."/>
        </authorList>
    </citation>
    <scope>NUCLEOTIDE SEQUENCE [LARGE SCALE GENOMIC DNA]</scope>
    <source>
        <strain evidence="3 4">UMB0112</strain>
    </source>
</reference>
<dbReference type="PANTHER" id="PTHR43096:SF52">
    <property type="entry name" value="DNAJ HOMOLOG 1, MITOCHONDRIAL-RELATED"/>
    <property type="match status" value="1"/>
</dbReference>
<dbReference type="InterPro" id="IPR001623">
    <property type="entry name" value="DnaJ_domain"/>
</dbReference>
<dbReference type="InterPro" id="IPR018253">
    <property type="entry name" value="DnaJ_domain_CS"/>
</dbReference>
<evidence type="ECO:0000259" key="2">
    <source>
        <dbReference type="PROSITE" id="PS50076"/>
    </source>
</evidence>
<protein>
    <submittedName>
        <fullName evidence="3">DnaJ family protein</fullName>
    </submittedName>
</protein>
<dbReference type="PROSITE" id="PS00636">
    <property type="entry name" value="DNAJ_1"/>
    <property type="match status" value="1"/>
</dbReference>
<dbReference type="InterPro" id="IPR008971">
    <property type="entry name" value="HSP40/DnaJ_pept-bd"/>
</dbReference>
<dbReference type="Gene3D" id="1.10.287.110">
    <property type="entry name" value="DnaJ domain"/>
    <property type="match status" value="1"/>
</dbReference>
<dbReference type="RefSeq" id="WP_101637589.1">
    <property type="nucleotide sequence ID" value="NZ_PKHU01000006.1"/>
</dbReference>
<evidence type="ECO:0000313" key="3">
    <source>
        <dbReference type="EMBL" id="PKZ28898.1"/>
    </source>
</evidence>
<dbReference type="EMBL" id="PKHU01000006">
    <property type="protein sequence ID" value="PKZ28898.1"/>
    <property type="molecule type" value="Genomic_DNA"/>
</dbReference>
<dbReference type="InterPro" id="IPR002939">
    <property type="entry name" value="DnaJ_C"/>
</dbReference>